<protein>
    <submittedName>
        <fullName evidence="3">Uncharacterized protein</fullName>
    </submittedName>
</protein>
<sequence length="792" mass="88478">MAAGVARPWAPSNFGLGRTYDIERVAQCADDEETQGRESISSSKSSRRVLVTLGPSAGRRRSTPTPSPERTAYTPSLGSSHRYEEQPRHRAPLEGNFRSYGEPTFGQPQDRSFGRESSDLTVHAALGLRQKAEAIAASSESFHSQAKQAERAELDRKSGALTTNFEKQAQHAWGIEFEADALAARSECRFLQAEVHRLLSERAVEQVASQRTISEMQATTQRLEAEREAERAVLREVRAGLEVATGRLEEGYEAKLQQLEDENRGLRKYSRQLEVDMADTQMRFKQDLHGERSWRTGACGRVISARLLATTAEVARLCLASWLSLLVSKRVAAVDRKTAIQRRNASLRAASAIVSSSDVVFKRICVYLWQREAKKRIGSMQMAHRAAQALFWECEVDVLQLSRTCFLAWRVAAAVLERSDAEQVEDDRNDGIARLQLRAKQRLNRLREFAVLRFLNASDRELTRSCLERFRDQAREHRFWKEAEAQRIDLQEQVATGREQADAEKRAAVGLVARVEAEATEHCKEVERKARQRIADLEAKTERETQMLAEEADKMVREAEETAEEKVRKTEMTCRIAEEKAARVATVAEISAEAAASRRVAEVESCHRESVESAAKQSLDQQMGQARAEAKLAVIEERERQARTEANALAAKLQAAEETVIKQAGLVGRSEAELRAEIAEAARANRASEANESQLASENATLSAKLAKLSQLAASSQREAAELRNALARERAALAATRGELMQEIQISPKAKDSQRSQQRLYDAARQWRLEHGHSVAAMVRNGITSESWAGV</sequence>
<proteinExistence type="predicted"/>
<evidence type="ECO:0000313" key="4">
    <source>
        <dbReference type="Proteomes" id="UP000626109"/>
    </source>
</evidence>
<feature type="coiled-coil region" evidence="1">
    <location>
        <begin position="213"/>
        <end position="276"/>
    </location>
</feature>
<feature type="coiled-coil region" evidence="1">
    <location>
        <begin position="527"/>
        <end position="580"/>
    </location>
</feature>
<feature type="compositionally biased region" description="Basic and acidic residues" evidence="2">
    <location>
        <begin position="81"/>
        <end position="92"/>
    </location>
</feature>
<name>A0A813LTI8_POLGL</name>
<dbReference type="EMBL" id="CAJNNW010036833">
    <property type="protein sequence ID" value="CAE8737861.1"/>
    <property type="molecule type" value="Genomic_DNA"/>
</dbReference>
<feature type="coiled-coil region" evidence="1">
    <location>
        <begin position="625"/>
        <end position="740"/>
    </location>
</feature>
<evidence type="ECO:0000313" key="3">
    <source>
        <dbReference type="EMBL" id="CAE8737861.1"/>
    </source>
</evidence>
<dbReference type="AlphaFoldDB" id="A0A813LTI8"/>
<keyword evidence="1" id="KW-0175">Coiled coil</keyword>
<organism evidence="3 4">
    <name type="scientific">Polarella glacialis</name>
    <name type="common">Dinoflagellate</name>
    <dbReference type="NCBI Taxonomy" id="89957"/>
    <lineage>
        <taxon>Eukaryota</taxon>
        <taxon>Sar</taxon>
        <taxon>Alveolata</taxon>
        <taxon>Dinophyceae</taxon>
        <taxon>Suessiales</taxon>
        <taxon>Suessiaceae</taxon>
        <taxon>Polarella</taxon>
    </lineage>
</organism>
<feature type="region of interest" description="Disordered" evidence="2">
    <location>
        <begin position="29"/>
        <end position="96"/>
    </location>
</feature>
<dbReference type="Proteomes" id="UP000626109">
    <property type="component" value="Unassembled WGS sequence"/>
</dbReference>
<evidence type="ECO:0000256" key="2">
    <source>
        <dbReference type="SAM" id="MobiDB-lite"/>
    </source>
</evidence>
<reference evidence="3" key="1">
    <citation type="submission" date="2021-02" db="EMBL/GenBank/DDBJ databases">
        <authorList>
            <person name="Dougan E. K."/>
            <person name="Rhodes N."/>
            <person name="Thang M."/>
            <person name="Chan C."/>
        </authorList>
    </citation>
    <scope>NUCLEOTIDE SEQUENCE</scope>
</reference>
<evidence type="ECO:0000256" key="1">
    <source>
        <dbReference type="SAM" id="Coils"/>
    </source>
</evidence>
<comment type="caution">
    <text evidence="3">The sequence shown here is derived from an EMBL/GenBank/DDBJ whole genome shotgun (WGS) entry which is preliminary data.</text>
</comment>
<gene>
    <name evidence="3" type="ORF">PGLA2088_LOCUS48938</name>
</gene>
<accession>A0A813LTI8</accession>